<dbReference type="EMBL" id="LAZR01051249">
    <property type="protein sequence ID" value="KKK85566.1"/>
    <property type="molecule type" value="Genomic_DNA"/>
</dbReference>
<name>A0A0F9BMG7_9ZZZZ</name>
<protein>
    <submittedName>
        <fullName evidence="1">Uncharacterized protein</fullName>
    </submittedName>
</protein>
<dbReference type="PROSITE" id="PS51257">
    <property type="entry name" value="PROKAR_LIPOPROTEIN"/>
    <property type="match status" value="1"/>
</dbReference>
<dbReference type="AlphaFoldDB" id="A0A0F9BMG7"/>
<feature type="non-terminal residue" evidence="1">
    <location>
        <position position="167"/>
    </location>
</feature>
<gene>
    <name evidence="1" type="ORF">LCGC14_2772000</name>
</gene>
<evidence type="ECO:0000313" key="1">
    <source>
        <dbReference type="EMBL" id="KKK85566.1"/>
    </source>
</evidence>
<sequence length="167" mass="17591">MRSQPNRVIVILWMAAVGLWGSACADGDSGPAPPAGPLKGTRRMSPSKVVTYPAPRGAALSDQYTVSVGGKPVDVYIAPVYTPPYKVRPFGGPYSFAYFDIGGPVTVTVTTSKPLDKVRILPDSRGIKPKVKAATDSLLTPGVFVTITPFLVAASMSTESTPAPWRA</sequence>
<organism evidence="1">
    <name type="scientific">marine sediment metagenome</name>
    <dbReference type="NCBI Taxonomy" id="412755"/>
    <lineage>
        <taxon>unclassified sequences</taxon>
        <taxon>metagenomes</taxon>
        <taxon>ecological metagenomes</taxon>
    </lineage>
</organism>
<accession>A0A0F9BMG7</accession>
<comment type="caution">
    <text evidence="1">The sequence shown here is derived from an EMBL/GenBank/DDBJ whole genome shotgun (WGS) entry which is preliminary data.</text>
</comment>
<reference evidence="1" key="1">
    <citation type="journal article" date="2015" name="Nature">
        <title>Complex archaea that bridge the gap between prokaryotes and eukaryotes.</title>
        <authorList>
            <person name="Spang A."/>
            <person name="Saw J.H."/>
            <person name="Jorgensen S.L."/>
            <person name="Zaremba-Niedzwiedzka K."/>
            <person name="Martijn J."/>
            <person name="Lind A.E."/>
            <person name="van Eijk R."/>
            <person name="Schleper C."/>
            <person name="Guy L."/>
            <person name="Ettema T.J."/>
        </authorList>
    </citation>
    <scope>NUCLEOTIDE SEQUENCE</scope>
</reference>
<proteinExistence type="predicted"/>